<reference evidence="3 4" key="1">
    <citation type="submission" date="2013-05" db="EMBL/GenBank/DDBJ databases">
        <title>Drechslerella stenobrocha genome reveals carnivorous origination and mechanical trapping mechanism of predatory fungi.</title>
        <authorList>
            <person name="Liu X."/>
            <person name="Zhang W."/>
            <person name="Liu K."/>
        </authorList>
    </citation>
    <scope>NUCLEOTIDE SEQUENCE [LARGE SCALE GENOMIC DNA]</scope>
    <source>
        <strain evidence="3 4">248</strain>
    </source>
</reference>
<dbReference type="EMBL" id="KI966443">
    <property type="protein sequence ID" value="EWC44296.1"/>
    <property type="molecule type" value="Genomic_DNA"/>
</dbReference>
<dbReference type="AlphaFoldDB" id="W7HJY6"/>
<name>W7HJY6_9PEZI</name>
<dbReference type="HOGENOM" id="CLU_049915_2_1_1"/>
<dbReference type="Pfam" id="PF19327">
    <property type="entry name" value="Ap4A_phos_N"/>
    <property type="match status" value="2"/>
</dbReference>
<dbReference type="Gene3D" id="3.30.428.70">
    <property type="match status" value="1"/>
</dbReference>
<evidence type="ECO:0000313" key="3">
    <source>
        <dbReference type="EMBL" id="EWC44296.1"/>
    </source>
</evidence>
<dbReference type="GO" id="GO:0005524">
    <property type="term" value="F:ATP binding"/>
    <property type="evidence" value="ECO:0007669"/>
    <property type="project" value="InterPro"/>
</dbReference>
<dbReference type="InterPro" id="IPR043171">
    <property type="entry name" value="Ap4A_phos1/2-like"/>
</dbReference>
<organism evidence="3 4">
    <name type="scientific">Drechslerella stenobrocha 248</name>
    <dbReference type="NCBI Taxonomy" id="1043628"/>
    <lineage>
        <taxon>Eukaryota</taxon>
        <taxon>Fungi</taxon>
        <taxon>Dikarya</taxon>
        <taxon>Ascomycota</taxon>
        <taxon>Pezizomycotina</taxon>
        <taxon>Orbiliomycetes</taxon>
        <taxon>Orbiliales</taxon>
        <taxon>Orbiliaceae</taxon>
        <taxon>Drechslerella</taxon>
    </lineage>
</organism>
<dbReference type="Proteomes" id="UP000024837">
    <property type="component" value="Unassembled WGS sequence"/>
</dbReference>
<dbReference type="InterPro" id="IPR045759">
    <property type="entry name" value="Ap4A_phos1/2_N"/>
</dbReference>
<evidence type="ECO:0000259" key="1">
    <source>
        <dbReference type="Pfam" id="PF09830"/>
    </source>
</evidence>
<dbReference type="GO" id="GO:0003877">
    <property type="term" value="F:ATP:ADP adenylyltransferase activity"/>
    <property type="evidence" value="ECO:0007669"/>
    <property type="project" value="InterPro"/>
</dbReference>
<evidence type="ECO:0000313" key="4">
    <source>
        <dbReference type="Proteomes" id="UP000024837"/>
    </source>
</evidence>
<sequence>MASAVPTPSLRSLVFATYRTALKAGAVHFTETDAHNLSHNDINYQIRYAPNLLKKPSPKREQSAAAAVAAPKFNPFLPPDPALYLTPILQTHYAVLNKFPVHAGHFVLATADFQPQPHPLTTADFAAVLAVLRSWHADADPASAPAGGDDDPTTRESREHPCLYGFFNSGVNSGASQPHRHIQFLPLTAHHHSSLWATRMFAAPATVATTTDEGVGFGSVGGVEVRYQTRISYKHYFSRIPAECTPEYLHRIYHTLLALASHTLAHPTLSAAAVIEEVDAGAAAAGGVVVDRWPADEAVEFSYNMAFSKEWVGILPRTNDTVYVLGREEESGVVLDGVAVKCPGLNLNGTILAGMMLLRTRREMDAVINDVGCIDRAVAEIGVPQSGAQKPSSSL</sequence>
<evidence type="ECO:0000259" key="2">
    <source>
        <dbReference type="Pfam" id="PF19327"/>
    </source>
</evidence>
<dbReference type="PANTHER" id="PTHR38420">
    <property type="entry name" value="AP-4-A PHOSPHORYLASE II"/>
    <property type="match status" value="1"/>
</dbReference>
<keyword evidence="4" id="KW-1185">Reference proteome</keyword>
<accession>W7HJY6</accession>
<feature type="domain" description="ATP adenylyltransferase C-terminal" evidence="1">
    <location>
        <begin position="230"/>
        <end position="384"/>
    </location>
</feature>
<proteinExistence type="predicted"/>
<gene>
    <name evidence="3" type="ORF">DRE_01122</name>
</gene>
<dbReference type="InterPro" id="IPR009163">
    <property type="entry name" value="Ap4A_phos1/2"/>
</dbReference>
<dbReference type="PANTHER" id="PTHR38420:SF3">
    <property type="entry name" value="5',5'''-P-1,P-4-TETRAPHOSPHATE PHOSPHORYLASE 2"/>
    <property type="match status" value="1"/>
</dbReference>
<dbReference type="OrthoDB" id="10267950at2759"/>
<feature type="domain" description="Ap4A phosphorylase 1/2 N-terminal" evidence="2">
    <location>
        <begin position="9"/>
        <end position="135"/>
    </location>
</feature>
<dbReference type="InterPro" id="IPR036265">
    <property type="entry name" value="HIT-like_sf"/>
</dbReference>
<dbReference type="Pfam" id="PF09830">
    <property type="entry name" value="ATP_transf"/>
    <property type="match status" value="1"/>
</dbReference>
<dbReference type="GO" id="GO:0009117">
    <property type="term" value="P:nucleotide metabolic process"/>
    <property type="evidence" value="ECO:0007669"/>
    <property type="project" value="InterPro"/>
</dbReference>
<feature type="domain" description="Ap4A phosphorylase 1/2 N-terminal" evidence="2">
    <location>
        <begin position="165"/>
        <end position="191"/>
    </location>
</feature>
<dbReference type="SUPFAM" id="SSF54197">
    <property type="entry name" value="HIT-like"/>
    <property type="match status" value="1"/>
</dbReference>
<dbReference type="InterPro" id="IPR019200">
    <property type="entry name" value="ATP_adenylylTrfase_C"/>
</dbReference>
<protein>
    <submittedName>
        <fullName evidence="3">Uncharacterized protein</fullName>
    </submittedName>
</protein>